<evidence type="ECO:0000313" key="2">
    <source>
        <dbReference type="Proteomes" id="UP001416393"/>
    </source>
</evidence>
<protein>
    <recommendedName>
        <fullName evidence="3">7-cyano-7-deazaguanine synthase</fullName>
    </recommendedName>
</protein>
<proteinExistence type="predicted"/>
<reference evidence="1 2" key="1">
    <citation type="submission" date="2024-01" db="EMBL/GenBank/DDBJ databases">
        <title>Mariniflexile litorale sp. nov., isolated from the shallow sediments of the Sea of Japan.</title>
        <authorList>
            <person name="Romanenko L."/>
            <person name="Bystritskaya E."/>
            <person name="Isaeva M."/>
        </authorList>
    </citation>
    <scope>NUCLEOTIDE SEQUENCE [LARGE SCALE GENOMIC DNA]</scope>
    <source>
        <strain evidence="1 2">KCTC 32427</strain>
    </source>
</reference>
<evidence type="ECO:0008006" key="3">
    <source>
        <dbReference type="Google" id="ProtNLM"/>
    </source>
</evidence>
<name>A0ABV0AF49_9FLAO</name>
<organism evidence="1 2">
    <name type="scientific">Mariniflexile soesokkakense</name>
    <dbReference type="NCBI Taxonomy" id="1343160"/>
    <lineage>
        <taxon>Bacteria</taxon>
        <taxon>Pseudomonadati</taxon>
        <taxon>Bacteroidota</taxon>
        <taxon>Flavobacteriia</taxon>
        <taxon>Flavobacteriales</taxon>
        <taxon>Flavobacteriaceae</taxon>
        <taxon>Mariniflexile</taxon>
    </lineage>
</organism>
<evidence type="ECO:0000313" key="1">
    <source>
        <dbReference type="EMBL" id="MEN3324119.1"/>
    </source>
</evidence>
<comment type="caution">
    <text evidence="1">The sequence shown here is derived from an EMBL/GenBank/DDBJ whole genome shotgun (WGS) entry which is preliminary data.</text>
</comment>
<keyword evidence="2" id="KW-1185">Reference proteome</keyword>
<gene>
    <name evidence="1" type="ORF">VP395_10295</name>
</gene>
<sequence length="424" mass="49788">MFKLDTIIFEDEGHKIAYNYTVNQSIKKYFNINNKLYVIYDKDVSNIPMSITVIPLLANIMPISWFAGFDVFVEEIDETFYNSLKELKIQFEKHHPKIKSKGKLRFKKLVNNTFGSNNSMLLFSGGLDSFESLTRNYDKHPYLVSIHGADVKINDNTRWNQFKKFNEVENIIDNKKLKYLESNLRDFYTYKVDLLINSLGWWGEIQHGMALLGVLAPLTNVLGVKQVFIASSNTKEVDFSWGSRPEIDENMKWANVKIIHDGYHLRRPEKIVNVVGFVKKHNEKINLRVCYSDLRNGANCNICPKCQRTMLGLILANENPANYGLQIPDNFYQLLLSNFENNTVMSKGLEYEWWCLQEKVKENKPFFVINNEEQETFYLKEFKELNLKEIINKNSDKISNTDRIKFVLRNKFSKLYNSYLKTRY</sequence>
<dbReference type="EMBL" id="JAZHYP010000004">
    <property type="protein sequence ID" value="MEN3324119.1"/>
    <property type="molecule type" value="Genomic_DNA"/>
</dbReference>
<dbReference type="Proteomes" id="UP001416393">
    <property type="component" value="Unassembled WGS sequence"/>
</dbReference>
<dbReference type="RefSeq" id="WP_346241926.1">
    <property type="nucleotide sequence ID" value="NZ_JAZHYP010000004.1"/>
</dbReference>
<accession>A0ABV0AF49</accession>